<keyword evidence="1" id="KW-0540">Nuclease</keyword>
<proteinExistence type="predicted"/>
<dbReference type="PANTHER" id="PTHR11046">
    <property type="entry name" value="OLIGORIBONUCLEASE, MITOCHONDRIAL"/>
    <property type="match status" value="1"/>
</dbReference>
<organism evidence="3 4">
    <name type="scientific">Mya arenaria</name>
    <name type="common">Soft-shell clam</name>
    <dbReference type="NCBI Taxonomy" id="6604"/>
    <lineage>
        <taxon>Eukaryota</taxon>
        <taxon>Metazoa</taxon>
        <taxon>Spiralia</taxon>
        <taxon>Lophotrochozoa</taxon>
        <taxon>Mollusca</taxon>
        <taxon>Bivalvia</taxon>
        <taxon>Autobranchia</taxon>
        <taxon>Heteroconchia</taxon>
        <taxon>Euheterodonta</taxon>
        <taxon>Imparidentia</taxon>
        <taxon>Neoheterodontei</taxon>
        <taxon>Myida</taxon>
        <taxon>Myoidea</taxon>
        <taxon>Myidae</taxon>
        <taxon>Mya</taxon>
    </lineage>
</organism>
<evidence type="ECO:0000256" key="2">
    <source>
        <dbReference type="SAM" id="Coils"/>
    </source>
</evidence>
<sequence length="408" mass="47093">NFLDSLPDPNDLLKSVAFDIQEHVFLAVALGIIDKLITGPFWREIERKRNILNLNLKTMLANDELATGGMLLILERPVKGGKYYSPDNNERLRAAAVPTTNSCSESDFAQLDVLMRLKPAASIECLESIIMWTNNETSAWLADKTKAEREDIIEQARKDTEQMQRKIKQERNKLMSEKLKKLQEKQDRKTKKQEKEYAQTIKLTDNLTRYGGLWTTMNKVDFHLSQAKNENNATEALVSQLQFRKQILKSRGSKELFQKQYKGTKFIVDQLEENLKTIIAINANLENKDPQENRPITYTNIDSAKQNVMEEKSLLATRIKSFRHKLKLQQQKYLLPKFTDVPHLFVGKSIQQKLNIPDSNEIEWFNGEILKLINKDGLNSTYQVKYEDGELSSYNLLVDLEKGDVIIL</sequence>
<gene>
    <name evidence="3" type="ORF">MAR_012795</name>
</gene>
<keyword evidence="1" id="KW-0378">Hydrolase</keyword>
<feature type="coiled-coil region" evidence="2">
    <location>
        <begin position="146"/>
        <end position="195"/>
    </location>
</feature>
<accession>A0ABY7G208</accession>
<name>A0ABY7G208_MYAAR</name>
<dbReference type="InterPro" id="IPR022894">
    <property type="entry name" value="Oligoribonuclease"/>
</dbReference>
<dbReference type="PANTHER" id="PTHR11046:SF29">
    <property type="match status" value="1"/>
</dbReference>
<reference evidence="3" key="1">
    <citation type="submission" date="2022-11" db="EMBL/GenBank/DDBJ databases">
        <title>Centuries of genome instability and evolution in soft-shell clam transmissible cancer (bioRxiv).</title>
        <authorList>
            <person name="Hart S.F.M."/>
            <person name="Yonemitsu M.A."/>
            <person name="Giersch R.M."/>
            <person name="Beal B.F."/>
            <person name="Arriagada G."/>
            <person name="Davis B.W."/>
            <person name="Ostrander E.A."/>
            <person name="Goff S.P."/>
            <person name="Metzger M.J."/>
        </authorList>
    </citation>
    <scope>NUCLEOTIDE SEQUENCE</scope>
    <source>
        <strain evidence="3">MELC-2E11</strain>
        <tissue evidence="3">Siphon/mantle</tissue>
    </source>
</reference>
<keyword evidence="4" id="KW-1185">Reference proteome</keyword>
<keyword evidence="2" id="KW-0175">Coiled coil</keyword>
<dbReference type="Proteomes" id="UP001164746">
    <property type="component" value="Chromosome 14"/>
</dbReference>
<evidence type="ECO:0000256" key="1">
    <source>
        <dbReference type="ARBA" id="ARBA00022722"/>
    </source>
</evidence>
<evidence type="ECO:0000313" key="4">
    <source>
        <dbReference type="Proteomes" id="UP001164746"/>
    </source>
</evidence>
<feature type="non-terminal residue" evidence="3">
    <location>
        <position position="408"/>
    </location>
</feature>
<dbReference type="EMBL" id="CP111025">
    <property type="protein sequence ID" value="WAR27091.1"/>
    <property type="molecule type" value="Genomic_DNA"/>
</dbReference>
<evidence type="ECO:0000313" key="3">
    <source>
        <dbReference type="EMBL" id="WAR27091.1"/>
    </source>
</evidence>
<protein>
    <submittedName>
        <fullName evidence="3">Uncharacterized protein</fullName>
    </submittedName>
</protein>